<gene>
    <name evidence="1" type="ORF">P5G62_008575</name>
</gene>
<dbReference type="EMBL" id="JAROBZ020000001">
    <property type="protein sequence ID" value="MFB3167164.1"/>
    <property type="molecule type" value="Genomic_DNA"/>
</dbReference>
<dbReference type="PANTHER" id="PTHR40050">
    <property type="entry name" value="INNER SPORE COAT PROTEIN H"/>
    <property type="match status" value="1"/>
</dbReference>
<sequence>MLKYEIFINPKWLQKLEDDIWEDDHVPALLKIANKRYKIGLTYRGNVIRKKKKKSYNIIFQKPYLFDGAHEIHLNAEYDDISLSRNKLSLDFFDTIDVISPHSKHVLLYINGFCKGIYLELESFDQHLLKKRNLPDGPIIYATNYFANFSLISPENELKTSLAEGYTIKYGEDKDLSLLEDFIAMINTSTNEEFEKEVDKFLDIKKYLTWLAGVVCTQNFDGFIHNYALYLNSKTNLFEITPWDYDGTWGRDLHGRKLDHDFVPITGYNTLTGRLLHIQPYRSQYKEILASILTTHFNIEALEPIIEQQFQLLKPFIRTDPYINMDEKYFDKEKDVILKFIKKRNGYLTKELASL</sequence>
<dbReference type="GO" id="GO:0016301">
    <property type="term" value="F:kinase activity"/>
    <property type="evidence" value="ECO:0007669"/>
    <property type="project" value="UniProtKB-KW"/>
</dbReference>
<keyword evidence="1" id="KW-0418">Kinase</keyword>
<dbReference type="PANTHER" id="PTHR40050:SF1">
    <property type="entry name" value="INNER SPORE COAT PROTEIN H"/>
    <property type="match status" value="1"/>
</dbReference>
<keyword evidence="1" id="KW-0808">Transferase</keyword>
<keyword evidence="2" id="KW-1185">Reference proteome</keyword>
<comment type="caution">
    <text evidence="1">The sequence shown here is derived from an EMBL/GenBank/DDBJ whole genome shotgun (WGS) entry which is preliminary data.</text>
</comment>
<dbReference type="InterPro" id="IPR014867">
    <property type="entry name" value="Spore_coat_CotH_CotH2/3/7"/>
</dbReference>
<dbReference type="Proteomes" id="UP001241748">
    <property type="component" value="Unassembled WGS sequence"/>
</dbReference>
<reference evidence="1 2" key="1">
    <citation type="submission" date="2024-05" db="EMBL/GenBank/DDBJ databases">
        <authorList>
            <person name="Venkateswaran K."/>
        </authorList>
    </citation>
    <scope>NUCLEOTIDE SEQUENCE [LARGE SCALE GENOMIC DNA]</scope>
    <source>
        <strain evidence="1 2">179-C4-2-HS</strain>
    </source>
</reference>
<dbReference type="Pfam" id="PF08757">
    <property type="entry name" value="CotH"/>
    <property type="match status" value="1"/>
</dbReference>
<accession>A0ABV4YQL9</accession>
<proteinExistence type="predicted"/>
<organism evidence="1 2">
    <name type="scientific">Neobacillus driksii</name>
    <dbReference type="NCBI Taxonomy" id="3035913"/>
    <lineage>
        <taxon>Bacteria</taxon>
        <taxon>Bacillati</taxon>
        <taxon>Bacillota</taxon>
        <taxon>Bacilli</taxon>
        <taxon>Bacillales</taxon>
        <taxon>Bacillaceae</taxon>
        <taxon>Neobacillus</taxon>
    </lineage>
</organism>
<evidence type="ECO:0000313" key="2">
    <source>
        <dbReference type="Proteomes" id="UP001241748"/>
    </source>
</evidence>
<dbReference type="RefSeq" id="WP_306076829.1">
    <property type="nucleotide sequence ID" value="NZ_JAROBZ020000001.1"/>
</dbReference>
<protein>
    <submittedName>
        <fullName evidence="1">CotH kinase family protein</fullName>
    </submittedName>
</protein>
<evidence type="ECO:0000313" key="1">
    <source>
        <dbReference type="EMBL" id="MFB3167164.1"/>
    </source>
</evidence>
<name>A0ABV4YQL9_9BACI</name>